<dbReference type="AlphaFoldDB" id="A0A941BDW1"/>
<evidence type="ECO:0000313" key="3">
    <source>
        <dbReference type="Proteomes" id="UP000676246"/>
    </source>
</evidence>
<dbReference type="EMBL" id="JAGQDD010000001">
    <property type="protein sequence ID" value="MBQ0929327.1"/>
    <property type="molecule type" value="Genomic_DNA"/>
</dbReference>
<organism evidence="2 3">
    <name type="scientific">Ideonella alba</name>
    <dbReference type="NCBI Taxonomy" id="2824118"/>
    <lineage>
        <taxon>Bacteria</taxon>
        <taxon>Pseudomonadati</taxon>
        <taxon>Pseudomonadota</taxon>
        <taxon>Betaproteobacteria</taxon>
        <taxon>Burkholderiales</taxon>
        <taxon>Sphaerotilaceae</taxon>
        <taxon>Ideonella</taxon>
    </lineage>
</organism>
<reference evidence="2 3" key="1">
    <citation type="submission" date="2021-04" db="EMBL/GenBank/DDBJ databases">
        <title>The genome sequence of Ideonella sp. 3Y2.</title>
        <authorList>
            <person name="Liu Y."/>
        </authorList>
    </citation>
    <scope>NUCLEOTIDE SEQUENCE [LARGE SCALE GENOMIC DNA]</scope>
    <source>
        <strain evidence="2 3">3Y2</strain>
    </source>
</reference>
<evidence type="ECO:0000313" key="2">
    <source>
        <dbReference type="EMBL" id="MBQ0929327.1"/>
    </source>
</evidence>
<dbReference type="Proteomes" id="UP000676246">
    <property type="component" value="Unassembled WGS sequence"/>
</dbReference>
<keyword evidence="1" id="KW-0732">Signal</keyword>
<name>A0A941BDW1_9BURK</name>
<gene>
    <name evidence="2" type="ORF">KAK03_02445</name>
</gene>
<comment type="caution">
    <text evidence="2">The sequence shown here is derived from an EMBL/GenBank/DDBJ whole genome shotgun (WGS) entry which is preliminary data.</text>
</comment>
<evidence type="ECO:0000256" key="1">
    <source>
        <dbReference type="SAM" id="SignalP"/>
    </source>
</evidence>
<protein>
    <submittedName>
        <fullName evidence="2">DUF4034 domain-containing protein</fullName>
    </submittedName>
</protein>
<feature type="chain" id="PRO_5037392444" evidence="1">
    <location>
        <begin position="30"/>
        <end position="342"/>
    </location>
</feature>
<keyword evidence="3" id="KW-1185">Reference proteome</keyword>
<proteinExistence type="predicted"/>
<dbReference type="RefSeq" id="WP_210851577.1">
    <property type="nucleotide sequence ID" value="NZ_JAGQDD010000001.1"/>
</dbReference>
<accession>A0A941BDW1</accession>
<feature type="signal peptide" evidence="1">
    <location>
        <begin position="1"/>
        <end position="29"/>
    </location>
</feature>
<sequence length="342" mass="38602">MNVVHVDGLRCLRALLASGLLSLAALSHAQPTAPAASVRDQAREALRFGDFAALERLYASAARPGARAPQTGTELVTQFWRGVESISDDDLPVSEGYFTQLDLLTQQWAQAHPQSAMAQLLHAQVLRQHAWYVRGTGTYETVSSTALPRFETLLKRSFEQLQRHETLLAQDSSWNLMVIQVGRGLGLGHARLMPIFDNGIARNPDHDELYVEMLTTMLPRWGGSVDIIERFIARAAQATRDTRGLEMYARLYSELSDREVKQRLFSATRASWPSMKAGFEDRLSRHPHVDHRNAYAYFACMAQDRDALQEQLRLLNGSYVRRFWGGTPDRTYDDCKALARQL</sequence>